<evidence type="ECO:0000256" key="6">
    <source>
        <dbReference type="PROSITE-ProRule" id="PRU10141"/>
    </source>
</evidence>
<feature type="region of interest" description="Disordered" evidence="8">
    <location>
        <begin position="540"/>
        <end position="614"/>
    </location>
</feature>
<sequence length="1099" mass="119364">MSSSEITHVEEGSRIGGFLRKPVFWVWTREVYVEVVDNVVSYFTAVDESRLGCFRLSATTEVNVVGKKLILRDFGGRCVSFLAKFPPDLKVWVRVLTSCVACLSGPVPRDDDKKYDLEGFFGGEIDPRTGCPRWVPRVYAVSRVIGFGAYGLVAEAVEVLANNKRCAIKKVENAFADLTDARRLLREIQLLSQLDHPNIVPIFDCFARPNFDHVFLVMGLMESDLHHVIYSRNAKLTVPHVKLLGYQLFLALRHCHASNVLHRDVKPGNILVNENCELKLCDFGLARTADSPMVPPVTPSDGGGGGNDDLTGYVVTRWYRAPELLLSCGPYSTPIDVWSGGCIVAEMTLRKALFAGSDVASQVDLIVGKLRAVEPDQFCALDSFVSSPRERAYIDRVRPAKAFDDWAQLFPTLDADGIEAMAGLLQFNPATRLTAAQATNHPFFSDARDYSEDHFKRLHAPAATPDAIDLAPIEAAKTKEDLLAVLHHLQRAWASDADDLPQDPFEETGRHVETQPTSVSAKRTISSSKRASRLAAAIFGRNCRRSAGHTHDQKLPPSKSDPVRNAFASPKASKFTDPPVLVEPRESSSSSSRAADGEDHREAAAQAAAMMGVHAESPPPNACAGVLGATFEGLVEALIRPSRAEYEFSDLGPLEGSVLDAGKRVRRDDWTLTNGRGLKLHGSWWRIWALGSPEPPAPECVIVFLHANSSSRVEALRAGALRAALTCGCDLVAFDFAGSGWSEGQYVSLGYFERYDVVDVVAFISGSSRARCPGRTEPKFVLWGRSMGATTALLYAALPGAHHPAGLVLDSAFCSVRTIVEDLVSRGKFKLPRIAARAILAALRKTTTDRTGGARVVDVDVFRPLPKTLDAREWLALGAVRRSSSTIPDDDAATIMRAAAWRAAPAGGGASSSSSSSNNNNNNSAACAAVRCPALSLGGRFDDFIPPSVHMDPICDRYAGTVVSLRFDGAHNSLRPLWVRDAIATFIRGVFNNKLDLAVRTIALLSAATDRSTQPFDSEAHLTDLRADLATDRLLNTLVDELMVFALSFHICGRDASIPAVTQVACDLSLSYFNLPHCHASSLLDTGWGPLLDVNTSVP</sequence>
<evidence type="ECO:0000256" key="3">
    <source>
        <dbReference type="ARBA" id="ARBA00022741"/>
    </source>
</evidence>
<feature type="binding site" evidence="6">
    <location>
        <position position="170"/>
    </location>
    <ligand>
        <name>ATP</name>
        <dbReference type="ChEBI" id="CHEBI:30616"/>
    </ligand>
</feature>
<keyword evidence="5 6" id="KW-0067">ATP-binding</keyword>
<dbReference type="PROSITE" id="PS00107">
    <property type="entry name" value="PROTEIN_KINASE_ATP"/>
    <property type="match status" value="1"/>
</dbReference>
<dbReference type="InterPro" id="IPR003527">
    <property type="entry name" value="MAP_kinase_CS"/>
</dbReference>
<keyword evidence="2 7" id="KW-0808">Transferase</keyword>
<keyword evidence="3 6" id="KW-0547">Nucleotide-binding</keyword>
<evidence type="ECO:0000256" key="1">
    <source>
        <dbReference type="ARBA" id="ARBA00022527"/>
    </source>
</evidence>
<evidence type="ECO:0000256" key="4">
    <source>
        <dbReference type="ARBA" id="ARBA00022777"/>
    </source>
</evidence>
<dbReference type="InterPro" id="IPR008271">
    <property type="entry name" value="Ser/Thr_kinase_AS"/>
</dbReference>
<comment type="cofactor">
    <cofactor evidence="7">
        <name>Mg(2+)</name>
        <dbReference type="ChEBI" id="CHEBI:18420"/>
    </cofactor>
</comment>
<dbReference type="AlphaFoldDB" id="A0AAD7XS26"/>
<dbReference type="FunFam" id="1.10.510.10:FF:000624">
    <property type="entry name" value="Mitogen-activated protein kinase"/>
    <property type="match status" value="1"/>
</dbReference>
<dbReference type="EC" id="2.7.11.24" evidence="7"/>
<proteinExistence type="inferred from homology"/>
<dbReference type="Pfam" id="PF12146">
    <property type="entry name" value="Hydrolase_4"/>
    <property type="match status" value="1"/>
</dbReference>
<feature type="domain" description="Protein kinase" evidence="9">
    <location>
        <begin position="139"/>
        <end position="444"/>
    </location>
</feature>
<feature type="region of interest" description="Disordered" evidence="8">
    <location>
        <begin position="498"/>
        <end position="528"/>
    </location>
</feature>
<organism evidence="10 11">
    <name type="scientific">Chrysophaeum taylorii</name>
    <dbReference type="NCBI Taxonomy" id="2483200"/>
    <lineage>
        <taxon>Eukaryota</taxon>
        <taxon>Sar</taxon>
        <taxon>Stramenopiles</taxon>
        <taxon>Ochrophyta</taxon>
        <taxon>Pelagophyceae</taxon>
        <taxon>Pelagomonadales</taxon>
        <taxon>Pelagomonadaceae</taxon>
        <taxon>Chrysophaeum</taxon>
    </lineage>
</organism>
<dbReference type="PROSITE" id="PS01351">
    <property type="entry name" value="MAPK"/>
    <property type="match status" value="1"/>
</dbReference>
<dbReference type="EMBL" id="JAQMWT010000164">
    <property type="protein sequence ID" value="KAJ8608631.1"/>
    <property type="molecule type" value="Genomic_DNA"/>
</dbReference>
<dbReference type="Gene3D" id="3.40.50.1820">
    <property type="entry name" value="alpha/beta hydrolase"/>
    <property type="match status" value="1"/>
</dbReference>
<evidence type="ECO:0000259" key="9">
    <source>
        <dbReference type="PROSITE" id="PS50011"/>
    </source>
</evidence>
<dbReference type="InterPro" id="IPR022742">
    <property type="entry name" value="Hydrolase_4"/>
</dbReference>
<dbReference type="PROSITE" id="PS50011">
    <property type="entry name" value="PROTEIN_KINASE_DOM"/>
    <property type="match status" value="1"/>
</dbReference>
<gene>
    <name evidence="10" type="ORF">CTAYLR_008722</name>
</gene>
<dbReference type="InterPro" id="IPR029058">
    <property type="entry name" value="AB_hydrolase_fold"/>
</dbReference>
<dbReference type="InterPro" id="IPR017441">
    <property type="entry name" value="Protein_kinase_ATP_BS"/>
</dbReference>
<dbReference type="SMART" id="SM00220">
    <property type="entry name" value="S_TKc"/>
    <property type="match status" value="1"/>
</dbReference>
<reference evidence="10" key="1">
    <citation type="submission" date="2023-01" db="EMBL/GenBank/DDBJ databases">
        <title>Metagenome sequencing of chrysophaentin producing Chrysophaeum taylorii.</title>
        <authorList>
            <person name="Davison J."/>
            <person name="Bewley C."/>
        </authorList>
    </citation>
    <scope>NUCLEOTIDE SEQUENCE</scope>
    <source>
        <strain evidence="10">NIES-1699</strain>
    </source>
</reference>
<dbReference type="GO" id="GO:0004707">
    <property type="term" value="F:MAP kinase activity"/>
    <property type="evidence" value="ECO:0007669"/>
    <property type="project" value="UniProtKB-EC"/>
</dbReference>
<evidence type="ECO:0000256" key="8">
    <source>
        <dbReference type="SAM" id="MobiDB-lite"/>
    </source>
</evidence>
<comment type="activity regulation">
    <text evidence="7">Activated by threonine and tyrosine phosphorylation.</text>
</comment>
<protein>
    <recommendedName>
        <fullName evidence="7">Mitogen-activated protein kinase</fullName>
        <ecNumber evidence="7">2.7.11.24</ecNumber>
    </recommendedName>
</protein>
<keyword evidence="1 7" id="KW-0723">Serine/threonine-protein kinase</keyword>
<evidence type="ECO:0000256" key="7">
    <source>
        <dbReference type="RuleBase" id="RU361165"/>
    </source>
</evidence>
<dbReference type="Pfam" id="PF00069">
    <property type="entry name" value="Pkinase"/>
    <property type="match status" value="1"/>
</dbReference>
<keyword evidence="4 7" id="KW-0418">Kinase</keyword>
<dbReference type="Gene3D" id="3.30.200.20">
    <property type="entry name" value="Phosphorylase Kinase, domain 1"/>
    <property type="match status" value="1"/>
</dbReference>
<evidence type="ECO:0000313" key="11">
    <source>
        <dbReference type="Proteomes" id="UP001230188"/>
    </source>
</evidence>
<accession>A0AAD7XS26</accession>
<dbReference type="Proteomes" id="UP001230188">
    <property type="component" value="Unassembled WGS sequence"/>
</dbReference>
<comment type="similarity">
    <text evidence="7">Belongs to the protein kinase superfamily. Ser/Thr protein kinase family. MAP kinase subfamily.</text>
</comment>
<dbReference type="InterPro" id="IPR050117">
    <property type="entry name" value="MAPK"/>
</dbReference>
<evidence type="ECO:0000313" key="10">
    <source>
        <dbReference type="EMBL" id="KAJ8608631.1"/>
    </source>
</evidence>
<feature type="compositionally biased region" description="Polar residues" evidence="8">
    <location>
        <begin position="514"/>
        <end position="525"/>
    </location>
</feature>
<comment type="catalytic activity">
    <reaction evidence="7">
        <text>L-threonyl-[protein] + ATP = O-phospho-L-threonyl-[protein] + ADP + H(+)</text>
        <dbReference type="Rhea" id="RHEA:46608"/>
        <dbReference type="Rhea" id="RHEA-COMP:11060"/>
        <dbReference type="Rhea" id="RHEA-COMP:11605"/>
        <dbReference type="ChEBI" id="CHEBI:15378"/>
        <dbReference type="ChEBI" id="CHEBI:30013"/>
        <dbReference type="ChEBI" id="CHEBI:30616"/>
        <dbReference type="ChEBI" id="CHEBI:61977"/>
        <dbReference type="ChEBI" id="CHEBI:456216"/>
        <dbReference type="EC" id="2.7.11.24"/>
    </reaction>
</comment>
<dbReference type="InterPro" id="IPR000719">
    <property type="entry name" value="Prot_kinase_dom"/>
</dbReference>
<name>A0AAD7XS26_9STRA</name>
<dbReference type="Gene3D" id="1.10.510.10">
    <property type="entry name" value="Transferase(Phosphotransferase) domain 1"/>
    <property type="match status" value="1"/>
</dbReference>
<evidence type="ECO:0000256" key="5">
    <source>
        <dbReference type="ARBA" id="ARBA00022840"/>
    </source>
</evidence>
<dbReference type="PANTHER" id="PTHR24055">
    <property type="entry name" value="MITOGEN-ACTIVATED PROTEIN KINASE"/>
    <property type="match status" value="1"/>
</dbReference>
<keyword evidence="11" id="KW-1185">Reference proteome</keyword>
<comment type="caution">
    <text evidence="10">The sequence shown here is derived from an EMBL/GenBank/DDBJ whole genome shotgun (WGS) entry which is preliminary data.</text>
</comment>
<dbReference type="SUPFAM" id="SSF56112">
    <property type="entry name" value="Protein kinase-like (PK-like)"/>
    <property type="match status" value="1"/>
</dbReference>
<evidence type="ECO:0000256" key="2">
    <source>
        <dbReference type="ARBA" id="ARBA00022679"/>
    </source>
</evidence>
<keyword evidence="7" id="KW-0460">Magnesium</keyword>
<dbReference type="SUPFAM" id="SSF53474">
    <property type="entry name" value="alpha/beta-Hydrolases"/>
    <property type="match status" value="1"/>
</dbReference>
<dbReference type="PROSITE" id="PS00108">
    <property type="entry name" value="PROTEIN_KINASE_ST"/>
    <property type="match status" value="1"/>
</dbReference>
<dbReference type="GO" id="GO:0005524">
    <property type="term" value="F:ATP binding"/>
    <property type="evidence" value="ECO:0007669"/>
    <property type="project" value="UniProtKB-UniRule"/>
</dbReference>
<dbReference type="InterPro" id="IPR011009">
    <property type="entry name" value="Kinase-like_dom_sf"/>
</dbReference>